<comment type="caution">
    <text evidence="1">The sequence shown here is derived from an EMBL/GenBank/DDBJ whole genome shotgun (WGS) entry which is preliminary data.</text>
</comment>
<evidence type="ECO:0000313" key="3">
    <source>
        <dbReference type="Proteomes" id="UP000076563"/>
    </source>
</evidence>
<dbReference type="AlphaFoldDB" id="A0A161SGF3"/>
<reference evidence="1" key="2">
    <citation type="submission" date="2016-01" db="EMBL/GenBank/DDBJ databases">
        <authorList>
            <person name="McClelland M."/>
            <person name="Jain A."/>
            <person name="Saraogi P."/>
            <person name="Mendelson R."/>
            <person name="Westerman R."/>
            <person name="SanMiguel P."/>
            <person name="Csonka L."/>
        </authorList>
    </citation>
    <scope>NUCLEOTIDE SEQUENCE</scope>
    <source>
        <strain evidence="1">M63</strain>
    </source>
</reference>
<dbReference type="Pfam" id="PF10934">
    <property type="entry name" value="Sheath_initiator"/>
    <property type="match status" value="1"/>
</dbReference>
<reference evidence="3" key="1">
    <citation type="submission" date="2016-01" db="EMBL/GenBank/DDBJ databases">
        <title>Draft genome of Chromobacterium sp. F49.</title>
        <authorList>
            <person name="Hong K.W."/>
        </authorList>
    </citation>
    <scope>NUCLEOTIDE SEQUENCE [LARGE SCALE GENOMIC DNA]</scope>
    <source>
        <strain evidence="3">M63</strain>
    </source>
</reference>
<evidence type="ECO:0000313" key="1">
    <source>
        <dbReference type="EMBL" id="KZE80315.1"/>
    </source>
</evidence>
<organism evidence="1 3">
    <name type="scientific">Paenibacillus elgii</name>
    <dbReference type="NCBI Taxonomy" id="189691"/>
    <lineage>
        <taxon>Bacteria</taxon>
        <taxon>Bacillati</taxon>
        <taxon>Bacillota</taxon>
        <taxon>Bacilli</taxon>
        <taxon>Bacillales</taxon>
        <taxon>Paenibacillaceae</taxon>
        <taxon>Paenibacillus</taxon>
    </lineage>
</organism>
<dbReference type="Proteomes" id="UP000244184">
    <property type="component" value="Unassembled WGS sequence"/>
</dbReference>
<keyword evidence="3" id="KW-1185">Reference proteome</keyword>
<evidence type="ECO:0000313" key="4">
    <source>
        <dbReference type="Proteomes" id="UP000244184"/>
    </source>
</evidence>
<evidence type="ECO:0000313" key="2">
    <source>
        <dbReference type="EMBL" id="PUA40780.1"/>
    </source>
</evidence>
<name>A0A161SGF3_9BACL</name>
<dbReference type="InterPro" id="IPR020288">
    <property type="entry name" value="Sheath_initiator"/>
</dbReference>
<proteinExistence type="predicted"/>
<reference evidence="2 4" key="3">
    <citation type="submission" date="2018-03" db="EMBL/GenBank/DDBJ databases">
        <title>Genome sequence of Paenibacillus elgii strain AC13 an antimicrobial compound producing bacteria.</title>
        <authorList>
            <person name="Kurokawa A.S."/>
            <person name="Araujo J.F."/>
            <person name="Costa R.A."/>
            <person name="Ortega D.B."/>
            <person name="Pires A.S."/>
            <person name="Pappas G.J.Jr."/>
            <person name="Franco O.L."/>
            <person name="Barreto C."/>
            <person name="Magalhaes B.S."/>
            <person name="Kruger R.H."/>
        </authorList>
    </citation>
    <scope>NUCLEOTIDE SEQUENCE [LARGE SCALE GENOMIC DNA]</scope>
    <source>
        <strain evidence="2 4">AC13</strain>
    </source>
</reference>
<dbReference type="EMBL" id="LQRA01000048">
    <property type="protein sequence ID" value="KZE80315.1"/>
    <property type="molecule type" value="Genomic_DNA"/>
</dbReference>
<dbReference type="OrthoDB" id="89089at2"/>
<sequence length="149" mass="16569">MASLFPSSPVLPEASEFAVRTIGFGRSWKFDYAAGEFVTTPTGKVAESRGVEAWLEWCNKALSTARYRYLAYTRNYGQEFDDLIAKGLNRSGNESEIKRIATECLTVDPRTASVNNFQFNWQGETCMFTCEVRNIHGTTGTLTGSVVAK</sequence>
<gene>
    <name evidence="1" type="ORF">AV654_12440</name>
    <name evidence="2" type="ORF">C8Z91_02830</name>
</gene>
<accession>A0A161SGF3</accession>
<protein>
    <submittedName>
        <fullName evidence="2">DUF2634 domain-containing protein</fullName>
    </submittedName>
</protein>
<dbReference type="RefSeq" id="WP_063180000.1">
    <property type="nucleotide sequence ID" value="NZ_BTYA01000002.1"/>
</dbReference>
<dbReference type="EMBL" id="PYHP01000007">
    <property type="protein sequence ID" value="PUA40780.1"/>
    <property type="molecule type" value="Genomic_DNA"/>
</dbReference>
<dbReference type="Proteomes" id="UP000076563">
    <property type="component" value="Unassembled WGS sequence"/>
</dbReference>